<dbReference type="GO" id="GO:0016020">
    <property type="term" value="C:membrane"/>
    <property type="evidence" value="ECO:0007669"/>
    <property type="project" value="UniProtKB-SubCell"/>
</dbReference>
<gene>
    <name evidence="8" type="ORF">KHLLAP_LOCUS14693</name>
</gene>
<dbReference type="GO" id="GO:0022857">
    <property type="term" value="F:transmembrane transporter activity"/>
    <property type="evidence" value="ECO:0007669"/>
    <property type="project" value="InterPro"/>
</dbReference>
<feature type="domain" description="Major facilitator superfamily (MFS) profile" evidence="7">
    <location>
        <begin position="1"/>
        <end position="467"/>
    </location>
</feature>
<proteinExistence type="predicted"/>
<dbReference type="InterPro" id="IPR036259">
    <property type="entry name" value="MFS_trans_sf"/>
</dbReference>
<feature type="transmembrane region" description="Helical" evidence="6">
    <location>
        <begin position="367"/>
        <end position="391"/>
    </location>
</feature>
<feature type="transmembrane region" description="Helical" evidence="6">
    <location>
        <begin position="403"/>
        <end position="426"/>
    </location>
</feature>
<keyword evidence="3 6" id="KW-1133">Transmembrane helix</keyword>
<feature type="transmembrane region" description="Helical" evidence="6">
    <location>
        <begin position="438"/>
        <end position="460"/>
    </location>
</feature>
<feature type="transmembrane region" description="Helical" evidence="6">
    <location>
        <begin position="165"/>
        <end position="188"/>
    </location>
</feature>
<protein>
    <submittedName>
        <fullName evidence="8">Uu.00g023440.m01.CDS01</fullName>
    </submittedName>
</protein>
<feature type="transmembrane region" description="Helical" evidence="6">
    <location>
        <begin position="194"/>
        <end position="214"/>
    </location>
</feature>
<accession>A0AAI8YR25</accession>
<evidence type="ECO:0000259" key="7">
    <source>
        <dbReference type="PROSITE" id="PS50850"/>
    </source>
</evidence>
<sequence length="472" mass="51499">MSPDPDIKHDEKGHRPESDEERGVSENEIEVPNAGIVGWESQDDPAMPLNFTSARKWVIVSSLTLITFMSLLSSSMLAPAIADINAEFHNVNITKGAFPVHGRAPVLTAANIFLCLWHIGCALAPSLDVLVAFHFLSGVDGSGCLTLRGAVIGDLFPVVERGKALSLWTLGPLIGPTLGPLLGAFFTASFGWRWAPWIVFIPSVIVTLVLAIFLPETNHKVLVGHKVKRVSKELDRNDLVSCYEKFDSAQLSQTAILKTGFSRPLKMLAFAPILSVLSIYKSFIYGTMYLMYNSISPTFEDHYGFSTGITGVVYLSMGLGYMVGLYSFSVLFDKTAIRLTKANNGVYEPEIAPQPNRLLRLHMADHLLLVHWIVPIIALFPLGLGIIGVFLPTQAYIIDAYPTYLASGLAAFTVLRSVTAAFLPLAGPSLFSSLGLGWGNSVLGFIAIAFIPVPILVYRFGTGLRKRYPLEL</sequence>
<evidence type="ECO:0000256" key="2">
    <source>
        <dbReference type="ARBA" id="ARBA00022692"/>
    </source>
</evidence>
<dbReference type="SUPFAM" id="SSF103473">
    <property type="entry name" value="MFS general substrate transporter"/>
    <property type="match status" value="1"/>
</dbReference>
<evidence type="ECO:0000256" key="1">
    <source>
        <dbReference type="ARBA" id="ARBA00004141"/>
    </source>
</evidence>
<keyword evidence="4 6" id="KW-0472">Membrane</keyword>
<evidence type="ECO:0000256" key="5">
    <source>
        <dbReference type="SAM" id="MobiDB-lite"/>
    </source>
</evidence>
<dbReference type="AlphaFoldDB" id="A0AAI8YR25"/>
<evidence type="ECO:0000313" key="8">
    <source>
        <dbReference type="EMBL" id="CAJ2514225.1"/>
    </source>
</evidence>
<reference evidence="8" key="1">
    <citation type="submission" date="2023-10" db="EMBL/GenBank/DDBJ databases">
        <authorList>
            <person name="Hackl T."/>
        </authorList>
    </citation>
    <scope>NUCLEOTIDE SEQUENCE</scope>
</reference>
<dbReference type="InterPro" id="IPR020846">
    <property type="entry name" value="MFS_dom"/>
</dbReference>
<dbReference type="PROSITE" id="PS50850">
    <property type="entry name" value="MFS"/>
    <property type="match status" value="1"/>
</dbReference>
<dbReference type="PANTHER" id="PTHR23502:SF33">
    <property type="entry name" value="MAJOR FACILITATOR SUPERFAMILY (MFS) PROFILE DOMAIN-CONTAINING PROTEIN-RELATED"/>
    <property type="match status" value="1"/>
</dbReference>
<dbReference type="Gene3D" id="1.20.1250.20">
    <property type="entry name" value="MFS general substrate transporter like domains"/>
    <property type="match status" value="1"/>
</dbReference>
<dbReference type="Proteomes" id="UP001295740">
    <property type="component" value="Unassembled WGS sequence"/>
</dbReference>
<feature type="transmembrane region" description="Helical" evidence="6">
    <location>
        <begin position="268"/>
        <end position="292"/>
    </location>
</feature>
<dbReference type="EMBL" id="CAUWAG010000020">
    <property type="protein sequence ID" value="CAJ2514225.1"/>
    <property type="molecule type" value="Genomic_DNA"/>
</dbReference>
<feature type="compositionally biased region" description="Basic and acidic residues" evidence="5">
    <location>
        <begin position="1"/>
        <end position="25"/>
    </location>
</feature>
<feature type="region of interest" description="Disordered" evidence="5">
    <location>
        <begin position="1"/>
        <end position="28"/>
    </location>
</feature>
<evidence type="ECO:0000256" key="3">
    <source>
        <dbReference type="ARBA" id="ARBA00022989"/>
    </source>
</evidence>
<evidence type="ECO:0000256" key="4">
    <source>
        <dbReference type="ARBA" id="ARBA00023136"/>
    </source>
</evidence>
<comment type="caution">
    <text evidence="8">The sequence shown here is derived from an EMBL/GenBank/DDBJ whole genome shotgun (WGS) entry which is preliminary data.</text>
</comment>
<comment type="subcellular location">
    <subcellularLocation>
        <location evidence="1">Membrane</location>
        <topology evidence="1">Multi-pass membrane protein</topology>
    </subcellularLocation>
</comment>
<evidence type="ECO:0000256" key="6">
    <source>
        <dbReference type="SAM" id="Phobius"/>
    </source>
</evidence>
<dbReference type="PANTHER" id="PTHR23502">
    <property type="entry name" value="MAJOR FACILITATOR SUPERFAMILY"/>
    <property type="match status" value="1"/>
</dbReference>
<evidence type="ECO:0000313" key="9">
    <source>
        <dbReference type="Proteomes" id="UP001295740"/>
    </source>
</evidence>
<feature type="transmembrane region" description="Helical" evidence="6">
    <location>
        <begin position="312"/>
        <end position="332"/>
    </location>
</feature>
<dbReference type="InterPro" id="IPR011701">
    <property type="entry name" value="MFS"/>
</dbReference>
<keyword evidence="2 6" id="KW-0812">Transmembrane</keyword>
<keyword evidence="9" id="KW-1185">Reference proteome</keyword>
<name>A0AAI8YR25_9PEZI</name>
<dbReference type="Pfam" id="PF07690">
    <property type="entry name" value="MFS_1"/>
    <property type="match status" value="1"/>
</dbReference>
<feature type="transmembrane region" description="Helical" evidence="6">
    <location>
        <begin position="57"/>
        <end position="82"/>
    </location>
</feature>
<feature type="transmembrane region" description="Helical" evidence="6">
    <location>
        <begin position="103"/>
        <end position="125"/>
    </location>
</feature>
<organism evidence="8 9">
    <name type="scientific">Anthostomella pinea</name>
    <dbReference type="NCBI Taxonomy" id="933095"/>
    <lineage>
        <taxon>Eukaryota</taxon>
        <taxon>Fungi</taxon>
        <taxon>Dikarya</taxon>
        <taxon>Ascomycota</taxon>
        <taxon>Pezizomycotina</taxon>
        <taxon>Sordariomycetes</taxon>
        <taxon>Xylariomycetidae</taxon>
        <taxon>Xylariales</taxon>
        <taxon>Xylariaceae</taxon>
        <taxon>Anthostomella</taxon>
    </lineage>
</organism>